<dbReference type="InterPro" id="IPR010627">
    <property type="entry name" value="Prepilin_pept_A24_N"/>
</dbReference>
<dbReference type="Gene3D" id="1.20.120.1220">
    <property type="match status" value="1"/>
</dbReference>
<organism evidence="10 11">
    <name type="scientific">Aquibacillus halophilus</name>
    <dbReference type="NCBI Taxonomy" id="930132"/>
    <lineage>
        <taxon>Bacteria</taxon>
        <taxon>Bacillati</taxon>
        <taxon>Bacillota</taxon>
        <taxon>Bacilli</taxon>
        <taxon>Bacillales</taxon>
        <taxon>Bacillaceae</taxon>
        <taxon>Aquibacillus</taxon>
    </lineage>
</organism>
<feature type="transmembrane region" description="Helical" evidence="7">
    <location>
        <begin position="74"/>
        <end position="94"/>
    </location>
</feature>
<dbReference type="RefSeq" id="WP_153736612.1">
    <property type="nucleotide sequence ID" value="NZ_WJNG01000007.1"/>
</dbReference>
<feature type="transmembrane region" description="Helical" evidence="7">
    <location>
        <begin position="127"/>
        <end position="142"/>
    </location>
</feature>
<comment type="caution">
    <text evidence="10">The sequence shown here is derived from an EMBL/GenBank/DDBJ whole genome shotgun (WGS) entry which is preliminary data.</text>
</comment>
<evidence type="ECO:0000256" key="3">
    <source>
        <dbReference type="ARBA" id="ARBA00022475"/>
    </source>
</evidence>
<evidence type="ECO:0000259" key="8">
    <source>
        <dbReference type="Pfam" id="PF01478"/>
    </source>
</evidence>
<dbReference type="Pfam" id="PF06750">
    <property type="entry name" value="A24_N_bact"/>
    <property type="match status" value="1"/>
</dbReference>
<evidence type="ECO:0000256" key="1">
    <source>
        <dbReference type="ARBA" id="ARBA00004651"/>
    </source>
</evidence>
<sequence length="251" mass="28864">MQLFYLSYFFIIGLVFGSFFNVVGLRVPEKKLFQSQRSYCPHCNHTLSWYELIPVFSFIIQQGSCRQCKRKISIIYPLVELFTAIMFAYSFYIFGFQLELITSLLLVSLLAIIIVTDLKYMLIPDRILLFFFPFFVIMRLFVPLEHWWSPFLGALVGYGVLAVIIIVSRGGMGGGDMKLFALLGIVLGYKEILLAFFLSTLYGSIISIALLALKVVERKKPIPFGPFIVLGSLTSYFYGDFLIRWYLTTFL</sequence>
<name>A0A6A8DBH4_9BACI</name>
<feature type="transmembrane region" description="Helical" evidence="7">
    <location>
        <begin position="100"/>
        <end position="120"/>
    </location>
</feature>
<evidence type="ECO:0000256" key="4">
    <source>
        <dbReference type="ARBA" id="ARBA00022692"/>
    </source>
</evidence>
<evidence type="ECO:0000256" key="5">
    <source>
        <dbReference type="ARBA" id="ARBA00022989"/>
    </source>
</evidence>
<proteinExistence type="inferred from homology"/>
<dbReference type="GO" id="GO:0006465">
    <property type="term" value="P:signal peptide processing"/>
    <property type="evidence" value="ECO:0007669"/>
    <property type="project" value="TreeGrafter"/>
</dbReference>
<evidence type="ECO:0000259" key="9">
    <source>
        <dbReference type="Pfam" id="PF06750"/>
    </source>
</evidence>
<dbReference type="GO" id="GO:0005886">
    <property type="term" value="C:plasma membrane"/>
    <property type="evidence" value="ECO:0007669"/>
    <property type="project" value="UniProtKB-SubCell"/>
</dbReference>
<keyword evidence="5 7" id="KW-1133">Transmembrane helix</keyword>
<protein>
    <submittedName>
        <fullName evidence="10">Prepilin peptidase</fullName>
    </submittedName>
</protein>
<evidence type="ECO:0000313" key="11">
    <source>
        <dbReference type="Proteomes" id="UP000799092"/>
    </source>
</evidence>
<dbReference type="PANTHER" id="PTHR30487:SF0">
    <property type="entry name" value="PREPILIN LEADER PEPTIDASE_N-METHYLTRANSFERASE-RELATED"/>
    <property type="match status" value="1"/>
</dbReference>
<keyword evidence="6 7" id="KW-0472">Membrane</keyword>
<feature type="transmembrane region" description="Helical" evidence="7">
    <location>
        <begin position="6"/>
        <end position="27"/>
    </location>
</feature>
<feature type="transmembrane region" description="Helical" evidence="7">
    <location>
        <begin position="148"/>
        <end position="167"/>
    </location>
</feature>
<keyword evidence="3" id="KW-1003">Cell membrane</keyword>
<feature type="transmembrane region" description="Helical" evidence="7">
    <location>
        <begin position="179"/>
        <end position="212"/>
    </location>
</feature>
<dbReference type="InterPro" id="IPR050882">
    <property type="entry name" value="Prepilin_peptidase/N-MTase"/>
</dbReference>
<dbReference type="OrthoDB" id="9789291at2"/>
<dbReference type="GO" id="GO:0004190">
    <property type="term" value="F:aspartic-type endopeptidase activity"/>
    <property type="evidence" value="ECO:0007669"/>
    <property type="project" value="InterPro"/>
</dbReference>
<reference evidence="10" key="1">
    <citation type="submission" date="2019-11" db="EMBL/GenBank/DDBJ databases">
        <authorList>
            <person name="Li J."/>
        </authorList>
    </citation>
    <scope>NUCLEOTIDE SEQUENCE</scope>
    <source>
        <strain evidence="10">B6B</strain>
    </source>
</reference>
<feature type="domain" description="Prepilin type IV endopeptidase peptidase" evidence="8">
    <location>
        <begin position="104"/>
        <end position="208"/>
    </location>
</feature>
<keyword evidence="11" id="KW-1185">Reference proteome</keyword>
<dbReference type="PANTHER" id="PTHR30487">
    <property type="entry name" value="TYPE 4 PREPILIN-LIKE PROTEINS LEADER PEPTIDE-PROCESSING ENZYME"/>
    <property type="match status" value="1"/>
</dbReference>
<dbReference type="EMBL" id="WJNG01000007">
    <property type="protein sequence ID" value="MRH42968.1"/>
    <property type="molecule type" value="Genomic_DNA"/>
</dbReference>
<keyword evidence="4 7" id="KW-0812">Transmembrane</keyword>
<evidence type="ECO:0000256" key="6">
    <source>
        <dbReference type="ARBA" id="ARBA00023136"/>
    </source>
</evidence>
<evidence type="ECO:0000256" key="2">
    <source>
        <dbReference type="ARBA" id="ARBA00005801"/>
    </source>
</evidence>
<comment type="similarity">
    <text evidence="2">Belongs to the peptidase A24 family.</text>
</comment>
<dbReference type="Pfam" id="PF01478">
    <property type="entry name" value="Peptidase_A24"/>
    <property type="match status" value="1"/>
</dbReference>
<dbReference type="InterPro" id="IPR000045">
    <property type="entry name" value="Prepilin_IV_endopep_pep"/>
</dbReference>
<accession>A0A6A8DBH4</accession>
<feature type="transmembrane region" description="Helical" evidence="7">
    <location>
        <begin position="224"/>
        <end position="247"/>
    </location>
</feature>
<gene>
    <name evidence="10" type="ORF">GH741_09750</name>
</gene>
<evidence type="ECO:0000313" key="10">
    <source>
        <dbReference type="EMBL" id="MRH42968.1"/>
    </source>
</evidence>
<dbReference type="AlphaFoldDB" id="A0A6A8DBH4"/>
<comment type="subcellular location">
    <subcellularLocation>
        <location evidence="1">Cell membrane</location>
        <topology evidence="1">Multi-pass membrane protein</topology>
    </subcellularLocation>
</comment>
<evidence type="ECO:0000256" key="7">
    <source>
        <dbReference type="SAM" id="Phobius"/>
    </source>
</evidence>
<dbReference type="Proteomes" id="UP000799092">
    <property type="component" value="Unassembled WGS sequence"/>
</dbReference>
<feature type="domain" description="Prepilin peptidase A24 N-terminal" evidence="9">
    <location>
        <begin position="11"/>
        <end position="93"/>
    </location>
</feature>